<feature type="binding site" evidence="11">
    <location>
        <position position="440"/>
    </location>
    <ligand>
        <name>L-phenylalanine</name>
        <dbReference type="ChEBI" id="CHEBI:58095"/>
    </ligand>
</feature>
<evidence type="ECO:0000256" key="9">
    <source>
        <dbReference type="ARBA" id="ARBA00022917"/>
    </source>
</evidence>
<dbReference type="RefSeq" id="WP_008882652.1">
    <property type="nucleotide sequence ID" value="NZ_ABJZ02000005.1"/>
</dbReference>
<dbReference type="GO" id="GO:0005524">
    <property type="term" value="F:ATP binding"/>
    <property type="evidence" value="ECO:0007669"/>
    <property type="project" value="UniProtKB-UniRule"/>
</dbReference>
<keyword evidence="10 11" id="KW-0030">Aminoacyl-tRNA synthetase</keyword>
<comment type="catalytic activity">
    <reaction evidence="11">
        <text>tRNA(Phe) + L-phenylalanine + ATP = L-phenylalanyl-tRNA(Phe) + AMP + diphosphate + H(+)</text>
        <dbReference type="Rhea" id="RHEA:19413"/>
        <dbReference type="Rhea" id="RHEA-COMP:9668"/>
        <dbReference type="Rhea" id="RHEA-COMP:9699"/>
        <dbReference type="ChEBI" id="CHEBI:15378"/>
        <dbReference type="ChEBI" id="CHEBI:30616"/>
        <dbReference type="ChEBI" id="CHEBI:33019"/>
        <dbReference type="ChEBI" id="CHEBI:58095"/>
        <dbReference type="ChEBI" id="CHEBI:78442"/>
        <dbReference type="ChEBI" id="CHEBI:78531"/>
        <dbReference type="ChEBI" id="CHEBI:456215"/>
        <dbReference type="EC" id="6.1.1.20"/>
    </reaction>
</comment>
<dbReference type="Pfam" id="PF01409">
    <property type="entry name" value="tRNA-synt_2d"/>
    <property type="match status" value="1"/>
</dbReference>
<evidence type="ECO:0000256" key="5">
    <source>
        <dbReference type="ARBA" id="ARBA00022723"/>
    </source>
</evidence>
<evidence type="ECO:0000256" key="11">
    <source>
        <dbReference type="HAMAP-Rule" id="MF_00282"/>
    </source>
</evidence>
<evidence type="ECO:0000313" key="13">
    <source>
        <dbReference type="EMBL" id="EEH00705.1"/>
    </source>
</evidence>
<dbReference type="EMBL" id="ABJZ02000005">
    <property type="protein sequence ID" value="EEH00705.1"/>
    <property type="molecule type" value="Genomic_DNA"/>
</dbReference>
<dbReference type="GO" id="GO:0000287">
    <property type="term" value="F:magnesium ion binding"/>
    <property type="evidence" value="ECO:0007669"/>
    <property type="project" value="UniProtKB-UniRule"/>
</dbReference>
<evidence type="ECO:0000256" key="3">
    <source>
        <dbReference type="ARBA" id="ARBA00022490"/>
    </source>
</evidence>
<proteinExistence type="inferred from homology"/>
<feature type="binding site" evidence="11">
    <location>
        <position position="465"/>
    </location>
    <ligand>
        <name>L-phenylalanine</name>
        <dbReference type="ChEBI" id="CHEBI:58095"/>
    </ligand>
</feature>
<keyword evidence="8 11" id="KW-0460">Magnesium</keyword>
<dbReference type="InterPro" id="IPR004529">
    <property type="entry name" value="Phe-tRNA-synth_IIc_asu"/>
</dbReference>
<feature type="domain" description="Aminoacyl-transfer RNA synthetases class-II family profile" evidence="12">
    <location>
        <begin position="266"/>
        <end position="504"/>
    </location>
</feature>
<comment type="subcellular location">
    <subcellularLocation>
        <location evidence="1 11">Cytoplasm</location>
    </subcellularLocation>
</comment>
<dbReference type="GO" id="GO:0006432">
    <property type="term" value="P:phenylalanyl-tRNA aminoacylation"/>
    <property type="evidence" value="ECO:0007669"/>
    <property type="project" value="UniProtKB-UniRule"/>
</dbReference>
<dbReference type="AlphaFoldDB" id="A0A826GPD4"/>
<keyword evidence="7 11" id="KW-0067">ATP-binding</keyword>
<dbReference type="HAMAP" id="MF_00282">
    <property type="entry name" value="Phe_tRNA_synth_alpha2"/>
    <property type="match status" value="1"/>
</dbReference>
<dbReference type="NCBIfam" id="NF003210">
    <property type="entry name" value="PRK04172.1"/>
    <property type="match status" value="1"/>
</dbReference>
<feature type="binding site" evidence="11">
    <location>
        <position position="442"/>
    </location>
    <ligand>
        <name>Mg(2+)</name>
        <dbReference type="ChEBI" id="CHEBI:18420"/>
        <note>ligand shared with heterodimeric partner</note>
    </ligand>
</feature>
<dbReference type="InterPro" id="IPR022917">
    <property type="entry name" value="Phe_tRNA_ligase_alpha_bac/arc"/>
</dbReference>
<reference evidence="13 14" key="1">
    <citation type="journal article" date="2011" name="J. Bacteriol.">
        <title>Whole genome sequence of an unusual Borrelia burgdorferi sensu lato isolate.</title>
        <authorList>
            <person name="Casjens S.R."/>
            <person name="Fraser-Liggett C.M."/>
            <person name="Mongodin E.F."/>
            <person name="Qiu W.G."/>
            <person name="Dunn J.J."/>
            <person name="Luft B.J."/>
            <person name="Schutzer S.E."/>
        </authorList>
    </citation>
    <scope>NUCLEOTIDE SEQUENCE [LARGE SCALE GENOMIC DNA]</scope>
    <source>
        <strain evidence="13 14">SV1</strain>
    </source>
</reference>
<dbReference type="PANTHER" id="PTHR11538">
    <property type="entry name" value="PHENYLALANYL-TRNA SYNTHETASE"/>
    <property type="match status" value="1"/>
</dbReference>
<dbReference type="GO" id="GO:0005737">
    <property type="term" value="C:cytoplasm"/>
    <property type="evidence" value="ECO:0007669"/>
    <property type="project" value="UniProtKB-SubCell"/>
</dbReference>
<comment type="similarity">
    <text evidence="2 11">Belongs to the class-II aminoacyl-tRNA synthetase family. Phe-tRNA synthetase alpha subunit type 2 subfamily.</text>
</comment>
<dbReference type="CDD" id="cd00496">
    <property type="entry name" value="PheRS_alpha_core"/>
    <property type="match status" value="1"/>
</dbReference>
<comment type="caution">
    <text evidence="13">The sequence shown here is derived from an EMBL/GenBank/DDBJ whole genome shotgun (WGS) entry which is preliminary data.</text>
</comment>
<dbReference type="GO" id="GO:0000049">
    <property type="term" value="F:tRNA binding"/>
    <property type="evidence" value="ECO:0007669"/>
    <property type="project" value="InterPro"/>
</dbReference>
<evidence type="ECO:0000313" key="14">
    <source>
        <dbReference type="Proteomes" id="UP000006166"/>
    </source>
</evidence>
<comment type="subunit">
    <text evidence="11">Tetramer of two alpha and two beta subunits.</text>
</comment>
<keyword evidence="3 11" id="KW-0963">Cytoplasm</keyword>
<evidence type="ECO:0000256" key="10">
    <source>
        <dbReference type="ARBA" id="ARBA00023146"/>
    </source>
</evidence>
<dbReference type="EC" id="6.1.1.20" evidence="11"/>
<keyword evidence="14" id="KW-1185">Reference proteome</keyword>
<accession>A0A826GPD4</accession>
<dbReference type="Gene3D" id="3.30.930.10">
    <property type="entry name" value="Bira Bifunctional Protein, Domain 2"/>
    <property type="match status" value="1"/>
</dbReference>
<organism evidence="13 14">
    <name type="scientific">Borreliella finlandensis</name>
    <dbReference type="NCBI Taxonomy" id="498741"/>
    <lineage>
        <taxon>Bacteria</taxon>
        <taxon>Pseudomonadati</taxon>
        <taxon>Spirochaetota</taxon>
        <taxon>Spirochaetia</taxon>
        <taxon>Spirochaetales</taxon>
        <taxon>Borreliaceae</taxon>
        <taxon>Borreliella</taxon>
    </lineage>
</organism>
<evidence type="ECO:0000259" key="12">
    <source>
        <dbReference type="PROSITE" id="PS50862"/>
    </source>
</evidence>
<keyword evidence="9 11" id="KW-0648">Protein biosynthesis</keyword>
<comment type="cofactor">
    <cofactor evidence="11">
        <name>Mg(2+)</name>
        <dbReference type="ChEBI" id="CHEBI:18420"/>
    </cofactor>
    <text evidence="11">Binds 2 magnesium ions per tetramer.</text>
</comment>
<evidence type="ECO:0000256" key="6">
    <source>
        <dbReference type="ARBA" id="ARBA00022741"/>
    </source>
</evidence>
<evidence type="ECO:0000256" key="7">
    <source>
        <dbReference type="ARBA" id="ARBA00022840"/>
    </source>
</evidence>
<dbReference type="NCBIfam" id="TIGR00468">
    <property type="entry name" value="pheS"/>
    <property type="match status" value="1"/>
</dbReference>
<evidence type="ECO:0000256" key="4">
    <source>
        <dbReference type="ARBA" id="ARBA00022598"/>
    </source>
</evidence>
<dbReference type="PROSITE" id="PS50862">
    <property type="entry name" value="AA_TRNA_LIGASE_II"/>
    <property type="match status" value="1"/>
</dbReference>
<evidence type="ECO:0000256" key="1">
    <source>
        <dbReference type="ARBA" id="ARBA00004496"/>
    </source>
</evidence>
<gene>
    <name evidence="11" type="primary">pheS</name>
    <name evidence="13" type="ORF">BSV1_0531</name>
</gene>
<comment type="caution">
    <text evidence="11">Lacks conserved residue(s) required for the propagation of feature annotation.</text>
</comment>
<name>A0A826GPD4_9SPIR</name>
<dbReference type="InterPro" id="IPR002319">
    <property type="entry name" value="Phenylalanyl-tRNA_Synthase"/>
</dbReference>
<keyword evidence="5 11" id="KW-0479">Metal-binding</keyword>
<dbReference type="SUPFAM" id="SSF55681">
    <property type="entry name" value="Class II aaRS and biotin synthetases"/>
    <property type="match status" value="1"/>
</dbReference>
<evidence type="ECO:0000256" key="8">
    <source>
        <dbReference type="ARBA" id="ARBA00022842"/>
    </source>
</evidence>
<evidence type="ECO:0000256" key="2">
    <source>
        <dbReference type="ARBA" id="ARBA00006703"/>
    </source>
</evidence>
<keyword evidence="4 11" id="KW-0436">Ligase</keyword>
<feature type="binding site" evidence="11">
    <location>
        <position position="361"/>
    </location>
    <ligand>
        <name>L-phenylalanine</name>
        <dbReference type="ChEBI" id="CHEBI:58095"/>
    </ligand>
</feature>
<dbReference type="Proteomes" id="UP000006166">
    <property type="component" value="Unassembled WGS sequence"/>
</dbReference>
<dbReference type="GO" id="GO:0004826">
    <property type="term" value="F:phenylalanine-tRNA ligase activity"/>
    <property type="evidence" value="ECO:0007669"/>
    <property type="project" value="UniProtKB-UniRule"/>
</dbReference>
<protein>
    <recommendedName>
        <fullName evidence="11">Phenylalanine--tRNA ligase alpha subunit</fullName>
        <ecNumber evidence="11">6.1.1.20</ecNumber>
    </recommendedName>
    <alternativeName>
        <fullName evidence="11">Phenylalanyl-tRNA synthetase alpha subunit</fullName>
        <shortName evidence="11">PheRS</shortName>
    </alternativeName>
</protein>
<dbReference type="InterPro" id="IPR006195">
    <property type="entry name" value="aa-tRNA-synth_II"/>
</dbReference>
<dbReference type="PANTHER" id="PTHR11538:SF40">
    <property type="entry name" value="PHENYLALANINE--TRNA LIGASE ALPHA SUBUNIT"/>
    <property type="match status" value="1"/>
</dbReference>
<dbReference type="InterPro" id="IPR045864">
    <property type="entry name" value="aa-tRNA-synth_II/BPL/LPL"/>
</dbReference>
<keyword evidence="6 11" id="KW-0547">Nucleotide-binding</keyword>
<sequence length="524" mass="59478">MKADLNLIKTLHPLEIKVIANNEEEDNISASIIIEKLGFNEGQANKTIEWLNSKGIIEEIYRKLNVFYKATERGLGALRDGFVEEKIINLVSQKAVLASNLVLELDIDVKEVRKAFGNLLKEGILSLDLDKQIIINCLDDGIEANYQKVRVLLERAKNSDLLRESLTTEELLLISNFAKKKGADSVFFKIIEKFDLRFRLSSFGLEVKNFLMKSKLTGDELTKLTPEILKNKTYENKKFRAYNIHIPSAKTFIGRANSYLDYISKIKDKLVGLGFQEFDGPLVETEFFNNDALFMPQFHPSRDIKDVYYISDPSMQESLPEPYFSNVKLAHETGYATGSRGWRYSFSEDLSKRLVLRTHGTVLSAKQLVNAKNPSRYFGVIRCFRYDQVDATHGVDFYQTEGIVIEDGVSIKTLLGLLEIFAKELAGATEIKYVPAYFPFTEPSIEIHVKHPVLGWFELGGSGIFRPEVTKPLGIDLPVIAWGIGIDRMALMHLGLNDLRDLFTYDIGDVILRRGKIDAKVRNL</sequence>